<dbReference type="Gene3D" id="3.40.50.1580">
    <property type="entry name" value="Nucleoside phosphorylase domain"/>
    <property type="match status" value="1"/>
</dbReference>
<dbReference type="InterPro" id="IPR000845">
    <property type="entry name" value="Nucleoside_phosphorylase_d"/>
</dbReference>
<organism evidence="5 6">
    <name type="scientific">Paraclostridium sordellii</name>
    <name type="common">Clostridium sordellii</name>
    <dbReference type="NCBI Taxonomy" id="1505"/>
    <lineage>
        <taxon>Bacteria</taxon>
        <taxon>Bacillati</taxon>
        <taxon>Bacillota</taxon>
        <taxon>Clostridia</taxon>
        <taxon>Peptostreptococcales</taxon>
        <taxon>Peptostreptococcaceae</taxon>
        <taxon>Paraclostridium</taxon>
    </lineage>
</organism>
<dbReference type="AlphaFoldDB" id="A0A0C7R3I2"/>
<dbReference type="PANTHER" id="PTHR43691">
    <property type="entry name" value="URIDINE PHOSPHORYLASE"/>
    <property type="match status" value="1"/>
</dbReference>
<dbReference type="GO" id="GO:0004850">
    <property type="term" value="F:uridine phosphorylase activity"/>
    <property type="evidence" value="ECO:0007669"/>
    <property type="project" value="UniProtKB-EC"/>
</dbReference>
<evidence type="ECO:0000256" key="3">
    <source>
        <dbReference type="ARBA" id="ARBA00048447"/>
    </source>
</evidence>
<gene>
    <name evidence="5" type="primary">deoD_2</name>
    <name evidence="5" type="ORF">R28058_11231</name>
</gene>
<evidence type="ECO:0000259" key="4">
    <source>
        <dbReference type="Pfam" id="PF01048"/>
    </source>
</evidence>
<evidence type="ECO:0000313" key="6">
    <source>
        <dbReference type="Proteomes" id="UP000049127"/>
    </source>
</evidence>
<dbReference type="Pfam" id="PF01048">
    <property type="entry name" value="PNP_UDP_1"/>
    <property type="match status" value="1"/>
</dbReference>
<evidence type="ECO:0000256" key="2">
    <source>
        <dbReference type="ARBA" id="ARBA00021980"/>
    </source>
</evidence>
<dbReference type="PANTHER" id="PTHR43691:SF11">
    <property type="entry name" value="FI09636P-RELATED"/>
    <property type="match status" value="1"/>
</dbReference>
<keyword evidence="5" id="KW-0328">Glycosyltransferase</keyword>
<dbReference type="InterPro" id="IPR035994">
    <property type="entry name" value="Nucleoside_phosphorylase_sf"/>
</dbReference>
<dbReference type="GO" id="GO:0006152">
    <property type="term" value="P:purine nucleoside catabolic process"/>
    <property type="evidence" value="ECO:0007669"/>
    <property type="project" value="TreeGrafter"/>
</dbReference>
<reference evidence="5 6" key="1">
    <citation type="submission" date="2015-01" db="EMBL/GenBank/DDBJ databases">
        <authorList>
            <person name="Aslett A.Martin."/>
            <person name="De Silva Nishadi"/>
        </authorList>
    </citation>
    <scope>NUCLEOTIDE SEQUENCE [LARGE SCALE GENOMIC DNA]</scope>
    <source>
        <strain evidence="5 6">R28058</strain>
    </source>
</reference>
<protein>
    <recommendedName>
        <fullName evidence="2">Uridine phosphorylase</fullName>
        <ecNumber evidence="1">2.4.2.3</ecNumber>
    </recommendedName>
</protein>
<dbReference type="Proteomes" id="UP000049127">
    <property type="component" value="Unassembled WGS sequence"/>
</dbReference>
<dbReference type="GO" id="GO:0005829">
    <property type="term" value="C:cytosol"/>
    <property type="evidence" value="ECO:0007669"/>
    <property type="project" value="TreeGrafter"/>
</dbReference>
<dbReference type="SUPFAM" id="SSF53167">
    <property type="entry name" value="Purine and uridine phosphorylases"/>
    <property type="match status" value="1"/>
</dbReference>
<dbReference type="GO" id="GO:0004731">
    <property type="term" value="F:purine-nucleoside phosphorylase activity"/>
    <property type="evidence" value="ECO:0007669"/>
    <property type="project" value="TreeGrafter"/>
</dbReference>
<dbReference type="EMBL" id="CEKZ01000003">
    <property type="protein sequence ID" value="CEQ03390.1"/>
    <property type="molecule type" value="Genomic_DNA"/>
</dbReference>
<sequence length="254" mass="28640">MSILIREFDNARDAIIEPSYCSSKNYEIPEIAVATFSYKLIEKFSKLENVKIINKLKSSNGNRFVYKINYKGTDIAFFLARVGAPACTVDFEEIIAMGIRKLVLFGSCGVLNKDIPNGHIIVPTSAIRDEGTSYHYIPSSDEIKLKDESIKTITNTLDKIKYPYIKGKTWTTDAPYRETITKLNNRKKQGCIAVEMECSSMAAVAQFRNIQFAQFLYSADNLDAVKWEPRGLGNIKLSQKETYMAIALECAINL</sequence>
<keyword evidence="5" id="KW-0808">Transferase</keyword>
<name>A0A0C7R3I2_PARSO</name>
<dbReference type="EC" id="2.4.2.3" evidence="1"/>
<comment type="catalytic activity">
    <reaction evidence="3">
        <text>uridine + phosphate = alpha-D-ribose 1-phosphate + uracil</text>
        <dbReference type="Rhea" id="RHEA:24388"/>
        <dbReference type="ChEBI" id="CHEBI:16704"/>
        <dbReference type="ChEBI" id="CHEBI:17568"/>
        <dbReference type="ChEBI" id="CHEBI:43474"/>
        <dbReference type="ChEBI" id="CHEBI:57720"/>
        <dbReference type="EC" id="2.4.2.3"/>
    </reaction>
</comment>
<accession>A0A0C7R3I2</accession>
<dbReference type="RefSeq" id="WP_055341737.1">
    <property type="nucleotide sequence ID" value="NZ_CEKZ01000003.1"/>
</dbReference>
<dbReference type="CDD" id="cd09007">
    <property type="entry name" value="NP-I_spr0068"/>
    <property type="match status" value="1"/>
</dbReference>
<evidence type="ECO:0000313" key="5">
    <source>
        <dbReference type="EMBL" id="CEQ03390.1"/>
    </source>
</evidence>
<feature type="domain" description="Nucleoside phosphorylase" evidence="4">
    <location>
        <begin position="42"/>
        <end position="223"/>
    </location>
</feature>
<proteinExistence type="predicted"/>
<evidence type="ECO:0000256" key="1">
    <source>
        <dbReference type="ARBA" id="ARBA00011888"/>
    </source>
</evidence>
<dbReference type="OrthoDB" id="7945729at2"/>